<proteinExistence type="predicted"/>
<dbReference type="AlphaFoldDB" id="A0A1M7IN72"/>
<reference evidence="1 2" key="1">
    <citation type="submission" date="2016-11" db="EMBL/GenBank/DDBJ databases">
        <authorList>
            <person name="Jaros S."/>
            <person name="Januszkiewicz K."/>
            <person name="Wedrychowicz H."/>
        </authorList>
    </citation>
    <scope>NUCLEOTIDE SEQUENCE [LARGE SCALE GENOMIC DNA]</scope>
    <source>
        <strain evidence="1 2">DSM 29589</strain>
    </source>
</reference>
<sequence>MQGDDPVSVLRKANRFNELNICRYKEPIHPFSDCEVDAIVDGVPQFEREIEGALLEPIVCIDNIHGGLLKQVEKLFSGVSLNGILRCEHPEDIRSFDAE</sequence>
<evidence type="ECO:0000313" key="2">
    <source>
        <dbReference type="Proteomes" id="UP000183974"/>
    </source>
</evidence>
<protein>
    <submittedName>
        <fullName evidence="1">Uncharacterized protein</fullName>
    </submittedName>
</protein>
<keyword evidence="2" id="KW-1185">Reference proteome</keyword>
<dbReference type="EMBL" id="FRBR01000016">
    <property type="protein sequence ID" value="SHM42063.1"/>
    <property type="molecule type" value="Genomic_DNA"/>
</dbReference>
<name>A0A1M7IN72_9RHOB</name>
<dbReference type="Proteomes" id="UP000183974">
    <property type="component" value="Unassembled WGS sequence"/>
</dbReference>
<gene>
    <name evidence="1" type="ORF">SAMN05444398_1168</name>
</gene>
<accession>A0A1M7IN72</accession>
<organism evidence="1 2">
    <name type="scientific">Roseovarius pacificus</name>
    <dbReference type="NCBI Taxonomy" id="337701"/>
    <lineage>
        <taxon>Bacteria</taxon>
        <taxon>Pseudomonadati</taxon>
        <taxon>Pseudomonadota</taxon>
        <taxon>Alphaproteobacteria</taxon>
        <taxon>Rhodobacterales</taxon>
        <taxon>Roseobacteraceae</taxon>
        <taxon>Roseovarius</taxon>
    </lineage>
</organism>
<evidence type="ECO:0000313" key="1">
    <source>
        <dbReference type="EMBL" id="SHM42063.1"/>
    </source>
</evidence>